<evidence type="ECO:0000313" key="1">
    <source>
        <dbReference type="EMBL" id="KAL1525406.1"/>
    </source>
</evidence>
<protein>
    <submittedName>
        <fullName evidence="1">Uncharacterized protein</fullName>
    </submittedName>
</protein>
<dbReference type="EMBL" id="JBGBPQ010000004">
    <property type="protein sequence ID" value="KAL1525406.1"/>
    <property type="molecule type" value="Genomic_DNA"/>
</dbReference>
<keyword evidence="2" id="KW-1185">Reference proteome</keyword>
<organism evidence="1 2">
    <name type="scientific">Prymnesium parvum</name>
    <name type="common">Toxic golden alga</name>
    <dbReference type="NCBI Taxonomy" id="97485"/>
    <lineage>
        <taxon>Eukaryota</taxon>
        <taxon>Haptista</taxon>
        <taxon>Haptophyta</taxon>
        <taxon>Prymnesiophyceae</taxon>
        <taxon>Prymnesiales</taxon>
        <taxon>Prymnesiaceae</taxon>
        <taxon>Prymnesium</taxon>
    </lineage>
</organism>
<dbReference type="AlphaFoldDB" id="A0AB34JXG3"/>
<gene>
    <name evidence="1" type="ORF">AB1Y20_020265</name>
</gene>
<evidence type="ECO:0000313" key="2">
    <source>
        <dbReference type="Proteomes" id="UP001515480"/>
    </source>
</evidence>
<dbReference type="Proteomes" id="UP001515480">
    <property type="component" value="Unassembled WGS sequence"/>
</dbReference>
<proteinExistence type="predicted"/>
<accession>A0AB34JXG3</accession>
<reference evidence="1 2" key="1">
    <citation type="journal article" date="2024" name="Science">
        <title>Giant polyketide synthase enzymes in the biosynthesis of giant marine polyether toxins.</title>
        <authorList>
            <person name="Fallon T.R."/>
            <person name="Shende V.V."/>
            <person name="Wierzbicki I.H."/>
            <person name="Pendleton A.L."/>
            <person name="Watervoot N.F."/>
            <person name="Auber R.P."/>
            <person name="Gonzalez D.J."/>
            <person name="Wisecaver J.H."/>
            <person name="Moore B.S."/>
        </authorList>
    </citation>
    <scope>NUCLEOTIDE SEQUENCE [LARGE SCALE GENOMIC DNA]</scope>
    <source>
        <strain evidence="1 2">12B1</strain>
    </source>
</reference>
<name>A0AB34JXG3_PRYPA</name>
<comment type="caution">
    <text evidence="1">The sequence shown here is derived from an EMBL/GenBank/DDBJ whole genome shotgun (WGS) entry which is preliminary data.</text>
</comment>
<sequence>MSHDSSPMDILLNATFESNDKLQAARNAVVQAIEESRWTQTLAGVEGGMPASLVMALIEQAEKYAKNNSLAQKPIPCKDTKSRFVGVYPARHGRWQAQVS</sequence>